<evidence type="ECO:0000313" key="3">
    <source>
        <dbReference type="Proteomes" id="UP000027178"/>
    </source>
</evidence>
<dbReference type="RefSeq" id="WP_051653237.1">
    <property type="nucleotide sequence ID" value="NZ_KK853997.1"/>
</dbReference>
<reference evidence="2 3" key="1">
    <citation type="submission" date="2014-05" db="EMBL/GenBank/DDBJ databases">
        <title>Draft Genome Sequence of Kitasatospora cheerisanensis KCTC 2395.</title>
        <authorList>
            <person name="Nam D.H."/>
        </authorList>
    </citation>
    <scope>NUCLEOTIDE SEQUENCE [LARGE SCALE GENOMIC DNA]</scope>
    <source>
        <strain evidence="2 3">KCTC 2395</strain>
    </source>
</reference>
<feature type="region of interest" description="Disordered" evidence="1">
    <location>
        <begin position="100"/>
        <end position="147"/>
    </location>
</feature>
<dbReference type="OrthoDB" id="5147813at2"/>
<evidence type="ECO:0000313" key="2">
    <source>
        <dbReference type="EMBL" id="KDN84374.1"/>
    </source>
</evidence>
<feature type="compositionally biased region" description="Basic and acidic residues" evidence="1">
    <location>
        <begin position="124"/>
        <end position="134"/>
    </location>
</feature>
<sequence>MPAGGSLQLVQLIQVSGLGGELRADLQQYYGLDLADLPRGTLAPRRILQLVEHLPYDCALMAALRGGPVHRQWDTRTHLLASIVDAVQAGTWTAVQLASHRRVPEPEPLPRPGTRAAAAAPARRPLDLSRHPDARPLPAKYRAAPDN</sequence>
<gene>
    <name evidence="2" type="ORF">KCH_41650</name>
</gene>
<dbReference type="AlphaFoldDB" id="A0A066YWM1"/>
<name>A0A066YWM1_9ACTN</name>
<dbReference type="Proteomes" id="UP000027178">
    <property type="component" value="Unassembled WGS sequence"/>
</dbReference>
<protein>
    <submittedName>
        <fullName evidence="2">Uncharacterized protein</fullName>
    </submittedName>
</protein>
<accession>A0A066YWM1</accession>
<comment type="caution">
    <text evidence="2">The sequence shown here is derived from an EMBL/GenBank/DDBJ whole genome shotgun (WGS) entry which is preliminary data.</text>
</comment>
<evidence type="ECO:0000256" key="1">
    <source>
        <dbReference type="SAM" id="MobiDB-lite"/>
    </source>
</evidence>
<dbReference type="EMBL" id="JNBY01000093">
    <property type="protein sequence ID" value="KDN84374.1"/>
    <property type="molecule type" value="Genomic_DNA"/>
</dbReference>
<organism evidence="2 3">
    <name type="scientific">Kitasatospora cheerisanensis KCTC 2395</name>
    <dbReference type="NCBI Taxonomy" id="1348663"/>
    <lineage>
        <taxon>Bacteria</taxon>
        <taxon>Bacillati</taxon>
        <taxon>Actinomycetota</taxon>
        <taxon>Actinomycetes</taxon>
        <taxon>Kitasatosporales</taxon>
        <taxon>Streptomycetaceae</taxon>
        <taxon>Kitasatospora</taxon>
    </lineage>
</organism>
<proteinExistence type="predicted"/>
<dbReference type="HOGENOM" id="CLU_1765597_0_0_11"/>
<keyword evidence="3" id="KW-1185">Reference proteome</keyword>
<feature type="compositionally biased region" description="Low complexity" evidence="1">
    <location>
        <begin position="112"/>
        <end position="123"/>
    </location>
</feature>
<dbReference type="PATRIC" id="fig|1348663.4.peg.4016"/>